<dbReference type="CDD" id="cd00118">
    <property type="entry name" value="LysM"/>
    <property type="match status" value="2"/>
</dbReference>
<accession>A0A0G1XW11</accession>
<dbReference type="InterPro" id="IPR011055">
    <property type="entry name" value="Dup_hybrid_motif"/>
</dbReference>
<dbReference type="InterPro" id="IPR018392">
    <property type="entry name" value="LysM"/>
</dbReference>
<dbReference type="PROSITE" id="PS51782">
    <property type="entry name" value="LYSM"/>
    <property type="match status" value="2"/>
</dbReference>
<dbReference type="Pfam" id="PF01551">
    <property type="entry name" value="Peptidase_M23"/>
    <property type="match status" value="1"/>
</dbReference>
<dbReference type="PANTHER" id="PTHR21666">
    <property type="entry name" value="PEPTIDASE-RELATED"/>
    <property type="match status" value="1"/>
</dbReference>
<dbReference type="InterPro" id="IPR016047">
    <property type="entry name" value="M23ase_b-sheet_dom"/>
</dbReference>
<sequence>MWFALASSGVFVALVAPLLASASIFSISNFLAGLTGESQAAGSRQNSQTLLVLTPARNIDPSPSVGGGDITLVQGSALMAEEGPSGTLSDVENALPEATAISVYTVHKGDTVVGIAKMFGVTSNTILWANDIKGGVIREGQELVILPIAGVRHTVVKGDTLSSLAKKYKADQGEIAQYNNLDAGIALAAGTTVIIPDGEVAAPAARAPSKVKAGVNLYKGGAGPDLGGYYAWPVAGGVVTQGIHGYNGIDIGAPSGTRIFAAAAGTVIIANGGGGWNGGYGNYVVIQHDNGTQTLYSHMSRVLAARGARVAQGETIGLVGRTGKATGAHLHVEVRGATNPFLGGR</sequence>
<dbReference type="SUPFAM" id="SSF51261">
    <property type="entry name" value="Duplicated hybrid motif"/>
    <property type="match status" value="1"/>
</dbReference>
<dbReference type="Proteomes" id="UP000034589">
    <property type="component" value="Unassembled WGS sequence"/>
</dbReference>
<organism evidence="2 3">
    <name type="scientific">Candidatus Kaiserbacteria bacterium GW2011_GWC2_49_12</name>
    <dbReference type="NCBI Taxonomy" id="1618675"/>
    <lineage>
        <taxon>Bacteria</taxon>
        <taxon>Candidatus Kaiseribacteriota</taxon>
    </lineage>
</organism>
<feature type="domain" description="LysM" evidence="1">
    <location>
        <begin position="102"/>
        <end position="145"/>
    </location>
</feature>
<reference evidence="2 3" key="1">
    <citation type="journal article" date="2015" name="Nature">
        <title>rRNA introns, odd ribosomes, and small enigmatic genomes across a large radiation of phyla.</title>
        <authorList>
            <person name="Brown C.T."/>
            <person name="Hug L.A."/>
            <person name="Thomas B.C."/>
            <person name="Sharon I."/>
            <person name="Castelle C.J."/>
            <person name="Singh A."/>
            <person name="Wilkins M.J."/>
            <person name="Williams K.H."/>
            <person name="Banfield J.F."/>
        </authorList>
    </citation>
    <scope>NUCLEOTIDE SEQUENCE [LARGE SCALE GENOMIC DNA]</scope>
</reference>
<dbReference type="InterPro" id="IPR036779">
    <property type="entry name" value="LysM_dom_sf"/>
</dbReference>
<proteinExistence type="predicted"/>
<dbReference type="PANTHER" id="PTHR21666:SF270">
    <property type="entry name" value="MUREIN HYDROLASE ACTIVATOR ENVC"/>
    <property type="match status" value="1"/>
</dbReference>
<name>A0A0G1XW11_9BACT</name>
<dbReference type="AlphaFoldDB" id="A0A0G1XW11"/>
<evidence type="ECO:0000259" key="1">
    <source>
        <dbReference type="PROSITE" id="PS51782"/>
    </source>
</evidence>
<comment type="caution">
    <text evidence="2">The sequence shown here is derived from an EMBL/GenBank/DDBJ whole genome shotgun (WGS) entry which is preliminary data.</text>
</comment>
<dbReference type="EMBL" id="LCPV01000025">
    <property type="protein sequence ID" value="KKW06797.1"/>
    <property type="molecule type" value="Genomic_DNA"/>
</dbReference>
<dbReference type="Gene3D" id="3.10.350.10">
    <property type="entry name" value="LysM domain"/>
    <property type="match status" value="2"/>
</dbReference>
<protein>
    <submittedName>
        <fullName evidence="2">Peptidase M23 family protein</fullName>
    </submittedName>
</protein>
<gene>
    <name evidence="2" type="ORF">UY39_C0025G0007</name>
</gene>
<dbReference type="Gene3D" id="2.70.70.10">
    <property type="entry name" value="Glucose Permease (Domain IIA)"/>
    <property type="match status" value="1"/>
</dbReference>
<dbReference type="InterPro" id="IPR050570">
    <property type="entry name" value="Cell_wall_metabolism_enzyme"/>
</dbReference>
<dbReference type="SMART" id="SM00257">
    <property type="entry name" value="LysM"/>
    <property type="match status" value="2"/>
</dbReference>
<feature type="domain" description="LysM" evidence="1">
    <location>
        <begin position="151"/>
        <end position="195"/>
    </location>
</feature>
<dbReference type="Pfam" id="PF01476">
    <property type="entry name" value="LysM"/>
    <property type="match status" value="2"/>
</dbReference>
<dbReference type="CDD" id="cd12797">
    <property type="entry name" value="M23_peptidase"/>
    <property type="match status" value="1"/>
</dbReference>
<evidence type="ECO:0000313" key="3">
    <source>
        <dbReference type="Proteomes" id="UP000034589"/>
    </source>
</evidence>
<dbReference type="GO" id="GO:0004222">
    <property type="term" value="F:metalloendopeptidase activity"/>
    <property type="evidence" value="ECO:0007669"/>
    <property type="project" value="TreeGrafter"/>
</dbReference>
<evidence type="ECO:0000313" key="2">
    <source>
        <dbReference type="EMBL" id="KKW06797.1"/>
    </source>
</evidence>